<dbReference type="Proteomes" id="UP000886744">
    <property type="component" value="Unassembled WGS sequence"/>
</dbReference>
<keyword evidence="2" id="KW-0004">4Fe-4S</keyword>
<evidence type="ECO:0000313" key="6">
    <source>
        <dbReference type="EMBL" id="HIR62758.1"/>
    </source>
</evidence>
<evidence type="ECO:0000313" key="7">
    <source>
        <dbReference type="Proteomes" id="UP000886744"/>
    </source>
</evidence>
<dbReference type="GO" id="GO:0019288">
    <property type="term" value="P:isopentenyl diphosphate biosynthetic process, methylerythritol 4-phosphate pathway"/>
    <property type="evidence" value="ECO:0007669"/>
    <property type="project" value="InterPro"/>
</dbReference>
<name>A0A9D1E1D2_9BACT</name>
<sequence>MRILIDKGSGCCNGVGRAISTAEQYLSGHDRLYSLGAIVHNDAEIQRLAGLGLHTVGYSDLSSLRGSTVLIRAHGEPPSTYALAREAGVSLIDCTCPVVLALQKKIASKYAELSSRGGRVLIFGKRGHAEVNGLVGQTDGHAVVVENMDDLESRLCSGAVDPSRPLALFSQTTKDPEEFAALAARLREAASAAGNADVEVFDTICRHVSSRHKALRDFAASCSVIIFVCGRESSNGKVLFELCRSVNPRSYKVEGAEEIPAGIFRPDDTVGICGATSTTRWQLEKVAAALSSL</sequence>
<dbReference type="GO" id="GO:0046872">
    <property type="term" value="F:metal ion binding"/>
    <property type="evidence" value="ECO:0007669"/>
    <property type="project" value="UniProtKB-KW"/>
</dbReference>
<dbReference type="PANTHER" id="PTHR30426:SF0">
    <property type="entry name" value="4-HYDROXY-3-METHYLBUT-2-ENYL DIPHOSPHATE REDUCTASE"/>
    <property type="match status" value="1"/>
</dbReference>
<keyword evidence="5" id="KW-0411">Iron-sulfur</keyword>
<proteinExistence type="predicted"/>
<evidence type="ECO:0000256" key="4">
    <source>
        <dbReference type="ARBA" id="ARBA00023004"/>
    </source>
</evidence>
<dbReference type="EC" id="1.17.7.4" evidence="6"/>
<evidence type="ECO:0000256" key="5">
    <source>
        <dbReference type="ARBA" id="ARBA00023014"/>
    </source>
</evidence>
<keyword evidence="3" id="KW-0479">Metal-binding</keyword>
<dbReference type="EMBL" id="DVHI01000057">
    <property type="protein sequence ID" value="HIR62758.1"/>
    <property type="molecule type" value="Genomic_DNA"/>
</dbReference>
<dbReference type="AlphaFoldDB" id="A0A9D1E1D2"/>
<protein>
    <submittedName>
        <fullName evidence="6">4-hydroxy-3-methylbut-2-enyl diphosphate reductase</fullName>
        <ecNumber evidence="6">1.17.7.4</ecNumber>
    </submittedName>
</protein>
<evidence type="ECO:0000256" key="3">
    <source>
        <dbReference type="ARBA" id="ARBA00022723"/>
    </source>
</evidence>
<dbReference type="Pfam" id="PF02401">
    <property type="entry name" value="LYTB"/>
    <property type="match status" value="1"/>
</dbReference>
<reference evidence="6" key="1">
    <citation type="submission" date="2020-10" db="EMBL/GenBank/DDBJ databases">
        <authorList>
            <person name="Gilroy R."/>
        </authorList>
    </citation>
    <scope>NUCLEOTIDE SEQUENCE</scope>
    <source>
        <strain evidence="6">ChiHjej13B12-12457</strain>
    </source>
</reference>
<organism evidence="6 7">
    <name type="scientific">Candidatus Coprenecus avistercoris</name>
    <dbReference type="NCBI Taxonomy" id="2840730"/>
    <lineage>
        <taxon>Bacteria</taxon>
        <taxon>Pseudomonadati</taxon>
        <taxon>Bacteroidota</taxon>
        <taxon>Bacteroidia</taxon>
        <taxon>Bacteroidales</taxon>
        <taxon>Rikenellaceae</taxon>
        <taxon>Rikenellaceae incertae sedis</taxon>
        <taxon>Candidatus Coprenecus</taxon>
    </lineage>
</organism>
<dbReference type="Gene3D" id="3.40.50.11270">
    <property type="match status" value="1"/>
</dbReference>
<dbReference type="PANTHER" id="PTHR30426">
    <property type="entry name" value="4-HYDROXY-3-METHYLBUT-2-ENYL DIPHOSPHATE REDUCTASE"/>
    <property type="match status" value="1"/>
</dbReference>
<dbReference type="GO" id="GO:0051539">
    <property type="term" value="F:4 iron, 4 sulfur cluster binding"/>
    <property type="evidence" value="ECO:0007669"/>
    <property type="project" value="UniProtKB-KW"/>
</dbReference>
<dbReference type="GO" id="GO:0051745">
    <property type="term" value="F:4-hydroxy-3-methylbut-2-enyl diphosphate reductase activity"/>
    <property type="evidence" value="ECO:0007669"/>
    <property type="project" value="UniProtKB-EC"/>
</dbReference>
<dbReference type="InterPro" id="IPR003451">
    <property type="entry name" value="LytB/IspH"/>
</dbReference>
<comment type="cofactor">
    <cofactor evidence="1">
        <name>[4Fe-4S] cluster</name>
        <dbReference type="ChEBI" id="CHEBI:49883"/>
    </cofactor>
</comment>
<dbReference type="Gene3D" id="3.40.1010.20">
    <property type="entry name" value="4-hydroxy-3-methylbut-2-enyl diphosphate reductase, catalytic domain"/>
    <property type="match status" value="2"/>
</dbReference>
<reference evidence="6" key="2">
    <citation type="journal article" date="2021" name="PeerJ">
        <title>Extensive microbial diversity within the chicken gut microbiome revealed by metagenomics and culture.</title>
        <authorList>
            <person name="Gilroy R."/>
            <person name="Ravi A."/>
            <person name="Getino M."/>
            <person name="Pursley I."/>
            <person name="Horton D.L."/>
            <person name="Alikhan N.F."/>
            <person name="Baker D."/>
            <person name="Gharbi K."/>
            <person name="Hall N."/>
            <person name="Watson M."/>
            <person name="Adriaenssens E.M."/>
            <person name="Foster-Nyarko E."/>
            <person name="Jarju S."/>
            <person name="Secka A."/>
            <person name="Antonio M."/>
            <person name="Oren A."/>
            <person name="Chaudhuri R.R."/>
            <person name="La Ragione R."/>
            <person name="Hildebrand F."/>
            <person name="Pallen M.J."/>
        </authorList>
    </citation>
    <scope>NUCLEOTIDE SEQUENCE</scope>
    <source>
        <strain evidence="6">ChiHjej13B12-12457</strain>
    </source>
</reference>
<gene>
    <name evidence="6" type="ORF">IAC94_04460</name>
</gene>
<evidence type="ECO:0000256" key="2">
    <source>
        <dbReference type="ARBA" id="ARBA00022485"/>
    </source>
</evidence>
<dbReference type="NCBIfam" id="NF002187">
    <property type="entry name" value="PRK01045.1-1"/>
    <property type="match status" value="1"/>
</dbReference>
<dbReference type="CDD" id="cd13944">
    <property type="entry name" value="lytB_ispH"/>
    <property type="match status" value="1"/>
</dbReference>
<keyword evidence="4" id="KW-0408">Iron</keyword>
<comment type="caution">
    <text evidence="6">The sequence shown here is derived from an EMBL/GenBank/DDBJ whole genome shotgun (WGS) entry which is preliminary data.</text>
</comment>
<keyword evidence="6" id="KW-0560">Oxidoreductase</keyword>
<accession>A0A9D1E1D2</accession>
<dbReference type="GO" id="GO:0050992">
    <property type="term" value="P:dimethylallyl diphosphate biosynthetic process"/>
    <property type="evidence" value="ECO:0007669"/>
    <property type="project" value="InterPro"/>
</dbReference>
<evidence type="ECO:0000256" key="1">
    <source>
        <dbReference type="ARBA" id="ARBA00001966"/>
    </source>
</evidence>